<protein>
    <submittedName>
        <fullName evidence="1">Uncharacterized protein</fullName>
    </submittedName>
</protein>
<reference evidence="1 2" key="1">
    <citation type="journal article" date="2019" name="Sci. Rep.">
        <title>Orb-weaving spider Araneus ventricosus genome elucidates the spidroin gene catalogue.</title>
        <authorList>
            <person name="Kono N."/>
            <person name="Nakamura H."/>
            <person name="Ohtoshi R."/>
            <person name="Moran D.A.P."/>
            <person name="Shinohara A."/>
            <person name="Yoshida Y."/>
            <person name="Fujiwara M."/>
            <person name="Mori M."/>
            <person name="Tomita M."/>
            <person name="Arakawa K."/>
        </authorList>
    </citation>
    <scope>NUCLEOTIDE SEQUENCE [LARGE SCALE GENOMIC DNA]</scope>
</reference>
<comment type="caution">
    <text evidence="1">The sequence shown here is derived from an EMBL/GenBank/DDBJ whole genome shotgun (WGS) entry which is preliminary data.</text>
</comment>
<dbReference type="AlphaFoldDB" id="A0A4Y2FH61"/>
<keyword evidence="2" id="KW-1185">Reference proteome</keyword>
<evidence type="ECO:0000313" key="1">
    <source>
        <dbReference type="EMBL" id="GBM38924.1"/>
    </source>
</evidence>
<dbReference type="Proteomes" id="UP000499080">
    <property type="component" value="Unassembled WGS sequence"/>
</dbReference>
<name>A0A4Y2FH61_ARAVE</name>
<gene>
    <name evidence="1" type="ORF">AVEN_116953_1</name>
</gene>
<proteinExistence type="predicted"/>
<sequence length="49" mass="5646">MTDGSIEFTPLIEMWRAEYRSMRIGYIVIEKEIGGCKHPLPSLFTLSVE</sequence>
<evidence type="ECO:0000313" key="2">
    <source>
        <dbReference type="Proteomes" id="UP000499080"/>
    </source>
</evidence>
<accession>A0A4Y2FH61</accession>
<dbReference type="EMBL" id="BGPR01173449">
    <property type="protein sequence ID" value="GBM38924.1"/>
    <property type="molecule type" value="Genomic_DNA"/>
</dbReference>
<feature type="non-terminal residue" evidence="1">
    <location>
        <position position="49"/>
    </location>
</feature>
<organism evidence="1 2">
    <name type="scientific">Araneus ventricosus</name>
    <name type="common">Orbweaver spider</name>
    <name type="synonym">Epeira ventricosa</name>
    <dbReference type="NCBI Taxonomy" id="182803"/>
    <lineage>
        <taxon>Eukaryota</taxon>
        <taxon>Metazoa</taxon>
        <taxon>Ecdysozoa</taxon>
        <taxon>Arthropoda</taxon>
        <taxon>Chelicerata</taxon>
        <taxon>Arachnida</taxon>
        <taxon>Araneae</taxon>
        <taxon>Araneomorphae</taxon>
        <taxon>Entelegynae</taxon>
        <taxon>Araneoidea</taxon>
        <taxon>Araneidae</taxon>
        <taxon>Araneus</taxon>
    </lineage>
</organism>